<dbReference type="SMART" id="SM00267">
    <property type="entry name" value="GGDEF"/>
    <property type="match status" value="1"/>
</dbReference>
<protein>
    <recommendedName>
        <fullName evidence="5">Diguanylate cyclase</fullName>
    </recommendedName>
</protein>
<dbReference type="InterPro" id="IPR043128">
    <property type="entry name" value="Rev_trsase/Diguanyl_cyclase"/>
</dbReference>
<dbReference type="Gene3D" id="2.130.10.10">
    <property type="entry name" value="YVTN repeat-like/Quinoprotein amine dehydrogenase"/>
    <property type="match status" value="2"/>
</dbReference>
<dbReference type="Gene3D" id="3.20.20.450">
    <property type="entry name" value="EAL domain"/>
    <property type="match status" value="1"/>
</dbReference>
<dbReference type="SUPFAM" id="SSF63829">
    <property type="entry name" value="Calcium-dependent phosphotriesterase"/>
    <property type="match status" value="1"/>
</dbReference>
<evidence type="ECO:0000259" key="2">
    <source>
        <dbReference type="PROSITE" id="PS50887"/>
    </source>
</evidence>
<dbReference type="SUPFAM" id="SSF55073">
    <property type="entry name" value="Nucleotide cyclase"/>
    <property type="match status" value="1"/>
</dbReference>
<keyword evidence="4" id="KW-1185">Reference proteome</keyword>
<dbReference type="InterPro" id="IPR013783">
    <property type="entry name" value="Ig-like_fold"/>
</dbReference>
<dbReference type="NCBIfam" id="TIGR00254">
    <property type="entry name" value="GGDEF"/>
    <property type="match status" value="1"/>
</dbReference>
<dbReference type="SMART" id="SM00052">
    <property type="entry name" value="EAL"/>
    <property type="match status" value="1"/>
</dbReference>
<gene>
    <name evidence="3" type="ORF">WG68_11040</name>
</gene>
<evidence type="ECO:0000313" key="4">
    <source>
        <dbReference type="Proteomes" id="UP000034228"/>
    </source>
</evidence>
<feature type="domain" description="GGDEF" evidence="2">
    <location>
        <begin position="986"/>
        <end position="1118"/>
    </location>
</feature>
<organism evidence="3 4">
    <name type="scientific">Arsukibacterium ikkense</name>
    <dbReference type="NCBI Taxonomy" id="336831"/>
    <lineage>
        <taxon>Bacteria</taxon>
        <taxon>Pseudomonadati</taxon>
        <taxon>Pseudomonadota</taxon>
        <taxon>Gammaproteobacteria</taxon>
        <taxon>Chromatiales</taxon>
        <taxon>Chromatiaceae</taxon>
        <taxon>Arsukibacterium</taxon>
    </lineage>
</organism>
<dbReference type="InterPro" id="IPR052155">
    <property type="entry name" value="Biofilm_reg_signaling"/>
</dbReference>
<dbReference type="Pfam" id="PF08447">
    <property type="entry name" value="PAS_3"/>
    <property type="match status" value="1"/>
</dbReference>
<dbReference type="InterPro" id="IPR001633">
    <property type="entry name" value="EAL_dom"/>
</dbReference>
<dbReference type="Pfam" id="PF00563">
    <property type="entry name" value="EAL"/>
    <property type="match status" value="1"/>
</dbReference>
<dbReference type="InterPro" id="IPR035919">
    <property type="entry name" value="EAL_sf"/>
</dbReference>
<dbReference type="STRING" id="336831.WG68_11040"/>
<dbReference type="InterPro" id="IPR000160">
    <property type="entry name" value="GGDEF_dom"/>
</dbReference>
<dbReference type="EMBL" id="LAHO01000010">
    <property type="protein sequence ID" value="KKO45258.1"/>
    <property type="molecule type" value="Genomic_DNA"/>
</dbReference>
<dbReference type="PANTHER" id="PTHR44757">
    <property type="entry name" value="DIGUANYLATE CYCLASE DGCP"/>
    <property type="match status" value="1"/>
</dbReference>
<dbReference type="Gene3D" id="3.30.70.270">
    <property type="match status" value="1"/>
</dbReference>
<accession>A0A0M2V7X6</accession>
<dbReference type="InterPro" id="IPR035965">
    <property type="entry name" value="PAS-like_dom_sf"/>
</dbReference>
<dbReference type="InterPro" id="IPR013655">
    <property type="entry name" value="PAS_fold_3"/>
</dbReference>
<reference evidence="3 4" key="1">
    <citation type="submission" date="2015-03" db="EMBL/GenBank/DDBJ databases">
        <title>Draft genome sequences of two protease-producing strains of Arsukibacterium isolated from two cold and alkaline environments.</title>
        <authorList>
            <person name="Lylloff J.E."/>
            <person name="Skov L.B."/>
            <person name="Jepsen M."/>
            <person name="Hallin P.F."/>
            <person name="Sorensen S.J."/>
            <person name="Stougaard P."/>
            <person name="Glaring M.A."/>
        </authorList>
    </citation>
    <scope>NUCLEOTIDE SEQUENCE [LARGE SCALE GENOMIC DNA]</scope>
    <source>
        <strain evidence="3 4">GCM72</strain>
    </source>
</reference>
<dbReference type="Pfam" id="PF00990">
    <property type="entry name" value="GGDEF"/>
    <property type="match status" value="1"/>
</dbReference>
<dbReference type="PATRIC" id="fig|336831.14.peg.415"/>
<dbReference type="SUPFAM" id="SSF101898">
    <property type="entry name" value="NHL repeat"/>
    <property type="match status" value="2"/>
</dbReference>
<dbReference type="CDD" id="cd01949">
    <property type="entry name" value="GGDEF"/>
    <property type="match status" value="1"/>
</dbReference>
<dbReference type="InterPro" id="IPR015943">
    <property type="entry name" value="WD40/YVTN_repeat-like_dom_sf"/>
</dbReference>
<dbReference type="SUPFAM" id="SSF141868">
    <property type="entry name" value="EAL domain-like"/>
    <property type="match status" value="1"/>
</dbReference>
<dbReference type="PANTHER" id="PTHR44757:SF2">
    <property type="entry name" value="BIOFILM ARCHITECTURE MAINTENANCE PROTEIN MBAA"/>
    <property type="match status" value="1"/>
</dbReference>
<dbReference type="PROSITE" id="PS50883">
    <property type="entry name" value="EAL"/>
    <property type="match status" value="1"/>
</dbReference>
<proteinExistence type="predicted"/>
<dbReference type="Gene3D" id="3.30.450.20">
    <property type="entry name" value="PAS domain"/>
    <property type="match status" value="1"/>
</dbReference>
<dbReference type="Proteomes" id="UP000034228">
    <property type="component" value="Unassembled WGS sequence"/>
</dbReference>
<evidence type="ECO:0000313" key="3">
    <source>
        <dbReference type="EMBL" id="KKO45258.1"/>
    </source>
</evidence>
<comment type="caution">
    <text evidence="3">The sequence shown here is derived from an EMBL/GenBank/DDBJ whole genome shotgun (WGS) entry which is preliminary data.</text>
</comment>
<evidence type="ECO:0008006" key="5">
    <source>
        <dbReference type="Google" id="ProtNLM"/>
    </source>
</evidence>
<dbReference type="SUPFAM" id="SSF55785">
    <property type="entry name" value="PYP-like sensor domain (PAS domain)"/>
    <property type="match status" value="1"/>
</dbReference>
<sequence>MLIRDIIFRQLINCLAVILLSIPWYLAAATTAEQLLPAPLQHVHRLSPDNDLSQGNVFKLALDQHNKLWLANEDGLDSYDGYRVNPIRFGLLATTTSIEDFLLVRPGVMQLASGRHGLLQLNLNDNSINALQQIDENLPDKYSQMIYLIRRDATGKVLYANFNTIFQLQDKQLVSIFTLPDSDINQHYIRDVLHIGQQVYIATNKQLWRLDISSGQQQQIQFLASSSNADQHDSKSLYSDEHHLYIGAVAGLHRIPKHELAVAFSNTALQVNSEQLLAGINVWLIKPDPQGGILLATGNGLLHLATDLAITTLFQPSQTSQPHYDNTIYDFVQDKYGNFWLATRGDGAYYWQPQQQRFTNIGVQQQLSHPVIFSLFSDNEVLWAGSQNGLNRIELSSYQVNRYLIDPDPNVVSSAASIYHILPAANQLLWLMTGENVRLFNRDKRQDVPILNHEVVSQLSALPHSMAADSQGNLFLQNDNGFFQISADGADLHPLPVLNEAAKNVNYSSIYAFDPQHNNTLIISFDAAIWRYNVNSAQLQLLYQLPDGMQRESSYLESMVLQDDSIWLLFYQQALVELDRRTLTVKQQKFRNELPAYSLYAMQGDSAGYLWLSSHRGLWRYNIKADNFRQFTVLDGLATNEFNGMVHAKLPDGQLAFGSMKGVTLFDPKQFIQQQHEVSELAVSQLSLMSRKLPDVMQPLAKTRIELDHQDYGLQIHLSTFSYKQQNKSRYRFELSGPSAIPAFSSSQPTLLLPQLKAGRHMLTVTAFDPVAEQYTKPAYVEIVVKAAPWFSTPAKLLYLLILLSAMGYWLYRRQQQRLLLLTHNLQLQQSEQRLMLALETADSNIWQWHADSNLLIHATRLTLLGCGQPQAGIAFHDYLQLIHPDDLDDFQRSWQQLMQQQTEQLDLTYRVKDQHGHWLWFKDVGKVTAAGQPFARQITGIYTNITARKLTEQALARLTHHDGLTGLPNRKMLLKLLADALQPQCMLAICFIDLNRFKQINDSFGHETGDQVLQVIASWLQNVQRQADILAHLGSDEFVLVLTLQQPEQLAELLQRVLLQLEQPLPLENKQLSISCSIGVSRYPADGSDAADLLKQADIAMYHAKNQSHQPYLLYQDTMQQLALHNLTLEHQFKQALACQQLQNYYQPVIDINSGDVTSIELLLRWNNNGIMVPPDQFIMLAEQLGLIDQLTWQSLRQALTDLQQLHTAGYPLALSVNLSAVQLCSANLAANLQALLASHPNLLRQIKLEITESAIMTNRKLAVDTMHQLKRAGFSLYLDDFGTGYSSLTYLQEFPVDLIKIDRRFIRDLVPGKPHAILDTILTLAENLSLACIAEGVETAEQLSYLKQRHCQLIQGYLFAKPMPLAQLQQYLTGAEHSIAAILQRLR</sequence>
<dbReference type="InterPro" id="IPR011110">
    <property type="entry name" value="Reg_prop"/>
</dbReference>
<dbReference type="InterPro" id="IPR029787">
    <property type="entry name" value="Nucleotide_cyclase"/>
</dbReference>
<evidence type="ECO:0000259" key="1">
    <source>
        <dbReference type="PROSITE" id="PS50883"/>
    </source>
</evidence>
<feature type="domain" description="EAL" evidence="1">
    <location>
        <begin position="1127"/>
        <end position="1378"/>
    </location>
</feature>
<dbReference type="Gene3D" id="2.60.40.10">
    <property type="entry name" value="Immunoglobulins"/>
    <property type="match status" value="1"/>
</dbReference>
<dbReference type="PROSITE" id="PS50887">
    <property type="entry name" value="GGDEF"/>
    <property type="match status" value="1"/>
</dbReference>
<dbReference type="Pfam" id="PF07494">
    <property type="entry name" value="Reg_prop"/>
    <property type="match status" value="1"/>
</dbReference>
<name>A0A0M2V7X6_9GAMM</name>
<dbReference type="CDD" id="cd01948">
    <property type="entry name" value="EAL"/>
    <property type="match status" value="1"/>
</dbReference>